<evidence type="ECO:0000313" key="2">
    <source>
        <dbReference type="EMBL" id="VEL19617.1"/>
    </source>
</evidence>
<feature type="compositionally biased region" description="Polar residues" evidence="1">
    <location>
        <begin position="15"/>
        <end position="25"/>
    </location>
</feature>
<accession>A0A448WT46</accession>
<name>A0A448WT46_9PLAT</name>
<organism evidence="2 3">
    <name type="scientific">Protopolystoma xenopodis</name>
    <dbReference type="NCBI Taxonomy" id="117903"/>
    <lineage>
        <taxon>Eukaryota</taxon>
        <taxon>Metazoa</taxon>
        <taxon>Spiralia</taxon>
        <taxon>Lophotrochozoa</taxon>
        <taxon>Platyhelminthes</taxon>
        <taxon>Monogenea</taxon>
        <taxon>Polyopisthocotylea</taxon>
        <taxon>Polystomatidea</taxon>
        <taxon>Polystomatidae</taxon>
        <taxon>Protopolystoma</taxon>
    </lineage>
</organism>
<feature type="region of interest" description="Disordered" evidence="1">
    <location>
        <begin position="1"/>
        <end position="31"/>
    </location>
</feature>
<reference evidence="2" key="1">
    <citation type="submission" date="2018-11" db="EMBL/GenBank/DDBJ databases">
        <authorList>
            <consortium name="Pathogen Informatics"/>
        </authorList>
    </citation>
    <scope>NUCLEOTIDE SEQUENCE</scope>
</reference>
<gene>
    <name evidence="2" type="ORF">PXEA_LOCUS13057</name>
</gene>
<comment type="caution">
    <text evidence="2">The sequence shown here is derived from an EMBL/GenBank/DDBJ whole genome shotgun (WGS) entry which is preliminary data.</text>
</comment>
<protein>
    <submittedName>
        <fullName evidence="2">Uncharacterized protein</fullName>
    </submittedName>
</protein>
<evidence type="ECO:0000256" key="1">
    <source>
        <dbReference type="SAM" id="MobiDB-lite"/>
    </source>
</evidence>
<dbReference type="EMBL" id="CAAALY010042376">
    <property type="protein sequence ID" value="VEL19617.1"/>
    <property type="molecule type" value="Genomic_DNA"/>
</dbReference>
<dbReference type="AlphaFoldDB" id="A0A448WT46"/>
<proteinExistence type="predicted"/>
<evidence type="ECO:0000313" key="3">
    <source>
        <dbReference type="Proteomes" id="UP000784294"/>
    </source>
</evidence>
<keyword evidence="3" id="KW-1185">Reference proteome</keyword>
<dbReference type="Proteomes" id="UP000784294">
    <property type="component" value="Unassembled WGS sequence"/>
</dbReference>
<sequence>MCDPAHSRPSGRISAITSTEGSSTSLKRRTNLESLSESAAALTTALITTSSASEVITPTNTLTSAFHPLPALAASNSLESSETAGATSGRMVLGIGANTSGIVGRQRKARQNESSSVECGINGNLQLKDHTSKQ</sequence>
<feature type="region of interest" description="Disordered" evidence="1">
    <location>
        <begin position="106"/>
        <end position="134"/>
    </location>
</feature>